<evidence type="ECO:0000313" key="2">
    <source>
        <dbReference type="Proteomes" id="UP001600943"/>
    </source>
</evidence>
<keyword evidence="2" id="KW-1185">Reference proteome</keyword>
<reference evidence="1 2" key="1">
    <citation type="submission" date="2024-04" db="EMBL/GenBank/DDBJ databases">
        <title>Defined microbial consortia suppress multidrug-resistant proinflammatory Enterobacteriaceae via ecological control.</title>
        <authorList>
            <person name="Furuichi M."/>
            <person name="Kawaguchi T."/>
            <person name="Pust M."/>
            <person name="Yasuma K."/>
            <person name="Plichta D."/>
            <person name="Hasegawa N."/>
            <person name="Ohya T."/>
            <person name="Bhattarai S."/>
            <person name="Sasajima S."/>
            <person name="Aoto Y."/>
            <person name="Tuganbaev T."/>
            <person name="Yaginuma M."/>
            <person name="Ueda M."/>
            <person name="Okahashi N."/>
            <person name="Amafuji K."/>
            <person name="Kiridooshi Y."/>
            <person name="Sugita K."/>
            <person name="Strazar M."/>
            <person name="Skelly A."/>
            <person name="Suda W."/>
            <person name="Hattori M."/>
            <person name="Nakamoto N."/>
            <person name="Caballero S."/>
            <person name="Norman J."/>
            <person name="Olle B."/>
            <person name="Tanoue T."/>
            <person name="Arita M."/>
            <person name="Bucci V."/>
            <person name="Atarashi K."/>
            <person name="Xavier R."/>
            <person name="Honda K."/>
        </authorList>
    </citation>
    <scope>NUCLEOTIDE SEQUENCE [LARGE SCALE GENOMIC DNA]</scope>
    <source>
        <strain evidence="2">k04-0078-D8-1</strain>
    </source>
</reference>
<gene>
    <name evidence="1" type="ORF">K040078D81_05610</name>
</gene>
<evidence type="ECO:0000313" key="1">
    <source>
        <dbReference type="EMBL" id="GAA6406444.1"/>
    </source>
</evidence>
<dbReference type="Pfam" id="PF06949">
    <property type="entry name" value="DUF1292"/>
    <property type="match status" value="1"/>
</dbReference>
<organism evidence="1 2">
    <name type="scientific">Blautia hominis</name>
    <dbReference type="NCBI Taxonomy" id="2025493"/>
    <lineage>
        <taxon>Bacteria</taxon>
        <taxon>Bacillati</taxon>
        <taxon>Bacillota</taxon>
        <taxon>Clostridia</taxon>
        <taxon>Lachnospirales</taxon>
        <taxon>Lachnospiraceae</taxon>
        <taxon>Blautia</taxon>
    </lineage>
</organism>
<evidence type="ECO:0008006" key="3">
    <source>
        <dbReference type="Google" id="ProtNLM"/>
    </source>
</evidence>
<proteinExistence type="predicted"/>
<accession>A0ABQ0B4R6</accession>
<dbReference type="EMBL" id="BAABYW010000001">
    <property type="protein sequence ID" value="GAA6406444.1"/>
    <property type="molecule type" value="Genomic_DNA"/>
</dbReference>
<name>A0ABQ0B4R6_9FIRM</name>
<sequence>MGVYAREKNDRKEECMETIIFDGEDGTELELGILEQTRVNGSVYLLVVDPEDSDDEGAAAYILKDISEDGDEEGCYVFVEDDTEYDAVYKVFEAMLEDIEFEN</sequence>
<comment type="caution">
    <text evidence="1">The sequence shown here is derived from an EMBL/GenBank/DDBJ whole genome shotgun (WGS) entry which is preliminary data.</text>
</comment>
<dbReference type="Proteomes" id="UP001600943">
    <property type="component" value="Unassembled WGS sequence"/>
</dbReference>
<protein>
    <recommendedName>
        <fullName evidence="3">DUF1292 domain-containing protein</fullName>
    </recommendedName>
</protein>
<dbReference type="InterPro" id="IPR009711">
    <property type="entry name" value="UPF0473"/>
</dbReference>